<evidence type="ECO:0000313" key="2">
    <source>
        <dbReference type="Proteomes" id="UP000789396"/>
    </source>
</evidence>
<keyword evidence="2" id="KW-1185">Reference proteome</keyword>
<sequence length="366" mass="41714">FSAVFPESSFMPPGKFSTSSKLLETVSVGSSPTENSNSTSSDQLIDVLSELKAIDIKDAKSDATGKIFKTLSESDNCAFIYNIGAYNSIMQETDKISLLHYWNLHKGLNIHYGNIVTSGKQILAVDGELSYKKNKIIGEFIHIYTNRTRSKINNMFPDQDDEVSVRLHVPLLQVKYSCSRVIEEFIREVKKTLNKSDRKALETLFKTYGQLIAQNVDIGGALMIKLTSCEDEMFSQNIEDLKAHIYWAYDQIMSGKPNVFDQVSFEHFIMKDGNTNMGKQEIRSGKELKAWMENLYEYKSEYIISFNKLVFVFSSLTDEIKQNIRKTLDKFDEKPISFILHMAVSDAIDLNAWISCSQNMIQKINL</sequence>
<accession>A0A9N9GBU9</accession>
<dbReference type="Proteomes" id="UP000789396">
    <property type="component" value="Unassembled WGS sequence"/>
</dbReference>
<dbReference type="EMBL" id="CAJVPZ010008243">
    <property type="protein sequence ID" value="CAG8595974.1"/>
    <property type="molecule type" value="Genomic_DNA"/>
</dbReference>
<feature type="non-terminal residue" evidence="1">
    <location>
        <position position="366"/>
    </location>
</feature>
<name>A0A9N9GBU9_9GLOM</name>
<gene>
    <name evidence="1" type="ORF">RFULGI_LOCUS6421</name>
</gene>
<dbReference type="OrthoDB" id="2324468at2759"/>
<proteinExistence type="predicted"/>
<organism evidence="1 2">
    <name type="scientific">Racocetra fulgida</name>
    <dbReference type="NCBI Taxonomy" id="60492"/>
    <lineage>
        <taxon>Eukaryota</taxon>
        <taxon>Fungi</taxon>
        <taxon>Fungi incertae sedis</taxon>
        <taxon>Mucoromycota</taxon>
        <taxon>Glomeromycotina</taxon>
        <taxon>Glomeromycetes</taxon>
        <taxon>Diversisporales</taxon>
        <taxon>Gigasporaceae</taxon>
        <taxon>Racocetra</taxon>
    </lineage>
</organism>
<evidence type="ECO:0000313" key="1">
    <source>
        <dbReference type="EMBL" id="CAG8595974.1"/>
    </source>
</evidence>
<dbReference type="AlphaFoldDB" id="A0A9N9GBU9"/>
<protein>
    <submittedName>
        <fullName evidence="1">12561_t:CDS:1</fullName>
    </submittedName>
</protein>
<comment type="caution">
    <text evidence="1">The sequence shown here is derived from an EMBL/GenBank/DDBJ whole genome shotgun (WGS) entry which is preliminary data.</text>
</comment>
<reference evidence="1" key="1">
    <citation type="submission" date="2021-06" db="EMBL/GenBank/DDBJ databases">
        <authorList>
            <person name="Kallberg Y."/>
            <person name="Tangrot J."/>
            <person name="Rosling A."/>
        </authorList>
    </citation>
    <scope>NUCLEOTIDE SEQUENCE</scope>
    <source>
        <strain evidence="1">IN212</strain>
    </source>
</reference>